<accession>A7AXQ9</accession>
<protein>
    <submittedName>
        <fullName evidence="1">Uncharacterized protein</fullName>
    </submittedName>
</protein>
<dbReference type="AlphaFoldDB" id="A7AXQ9"/>
<evidence type="ECO:0000313" key="2">
    <source>
        <dbReference type="Proteomes" id="UP000004410"/>
    </source>
</evidence>
<reference evidence="1 2" key="2">
    <citation type="submission" date="2007-06" db="EMBL/GenBank/DDBJ databases">
        <title>Draft genome sequence of Ruminococcus gnavus (ATCC 29149).</title>
        <authorList>
            <person name="Sudarsanam P."/>
            <person name="Ley R."/>
            <person name="Guruge J."/>
            <person name="Turnbaugh P.J."/>
            <person name="Mahowald M."/>
            <person name="Liep D."/>
            <person name="Gordon J."/>
        </authorList>
    </citation>
    <scope>NUCLEOTIDE SEQUENCE [LARGE SCALE GENOMIC DNA]</scope>
    <source>
        <strain evidence="1 2">ATCC 29149</strain>
    </source>
</reference>
<reference evidence="1 2" key="1">
    <citation type="submission" date="2007-04" db="EMBL/GenBank/DDBJ databases">
        <authorList>
            <person name="Fulton L."/>
            <person name="Clifton S."/>
            <person name="Fulton B."/>
            <person name="Xu J."/>
            <person name="Minx P."/>
            <person name="Pepin K.H."/>
            <person name="Johnson M."/>
            <person name="Thiruvilangam P."/>
            <person name="Bhonagiri V."/>
            <person name="Nash W.E."/>
            <person name="Mardis E.R."/>
            <person name="Wilson R.K."/>
        </authorList>
    </citation>
    <scope>NUCLEOTIDE SEQUENCE [LARGE SCALE GENOMIC DNA]</scope>
    <source>
        <strain evidence="1 2">ATCC 29149</strain>
    </source>
</reference>
<dbReference type="EMBL" id="AAYG02000001">
    <property type="protein sequence ID" value="EDN79560.1"/>
    <property type="molecule type" value="Genomic_DNA"/>
</dbReference>
<comment type="caution">
    <text evidence="1">The sequence shown here is derived from an EMBL/GenBank/DDBJ whole genome shotgun (WGS) entry which is preliminary data.</text>
</comment>
<dbReference type="Proteomes" id="UP000004410">
    <property type="component" value="Unassembled WGS sequence"/>
</dbReference>
<evidence type="ECO:0000313" key="1">
    <source>
        <dbReference type="EMBL" id="EDN79560.1"/>
    </source>
</evidence>
<organism evidence="1 2">
    <name type="scientific">Mediterraneibacter gnavus (strain ATCC 29149 / DSM 114966 / JCM 6515 / VPI C7-9)</name>
    <name type="common">Ruminococcus gnavus</name>
    <dbReference type="NCBI Taxonomy" id="411470"/>
    <lineage>
        <taxon>Bacteria</taxon>
        <taxon>Bacillati</taxon>
        <taxon>Bacillota</taxon>
        <taxon>Clostridia</taxon>
        <taxon>Lachnospirales</taxon>
        <taxon>Lachnospiraceae</taxon>
        <taxon>Mediterraneibacter</taxon>
    </lineage>
</organism>
<dbReference type="PaxDb" id="411470-RUMGNA_00071"/>
<gene>
    <name evidence="1" type="ORF">RUMGNA_00071</name>
</gene>
<sequence>MIRVYIVDTDRNKIYYCLIVQFIYSPLRESSKGTAYCGTA</sequence>
<proteinExistence type="predicted"/>
<name>A7AXQ9_MEDG7</name>